<feature type="compositionally biased region" description="Basic and acidic residues" evidence="2">
    <location>
        <begin position="908"/>
        <end position="925"/>
    </location>
</feature>
<dbReference type="OrthoDB" id="207257at2759"/>
<accession>A0A9W7G6T3</accession>
<dbReference type="AlphaFoldDB" id="A0A9W7G6T3"/>
<feature type="region of interest" description="Disordered" evidence="2">
    <location>
        <begin position="500"/>
        <end position="523"/>
    </location>
</feature>
<keyword evidence="4" id="KW-1185">Reference proteome</keyword>
<feature type="compositionally biased region" description="Basic and acidic residues" evidence="2">
    <location>
        <begin position="550"/>
        <end position="590"/>
    </location>
</feature>
<keyword evidence="1" id="KW-0175">Coiled coil</keyword>
<evidence type="ECO:0000313" key="4">
    <source>
        <dbReference type="Proteomes" id="UP001165065"/>
    </source>
</evidence>
<feature type="compositionally biased region" description="Basic and acidic residues" evidence="2">
    <location>
        <begin position="452"/>
        <end position="468"/>
    </location>
</feature>
<proteinExistence type="predicted"/>
<evidence type="ECO:0000256" key="1">
    <source>
        <dbReference type="SAM" id="Coils"/>
    </source>
</evidence>
<evidence type="ECO:0000256" key="2">
    <source>
        <dbReference type="SAM" id="MobiDB-lite"/>
    </source>
</evidence>
<feature type="coiled-coil region" evidence="1">
    <location>
        <begin position="801"/>
        <end position="828"/>
    </location>
</feature>
<feature type="compositionally biased region" description="Low complexity" evidence="2">
    <location>
        <begin position="605"/>
        <end position="619"/>
    </location>
</feature>
<feature type="compositionally biased region" description="Basic and acidic residues" evidence="2">
    <location>
        <begin position="392"/>
        <end position="427"/>
    </location>
</feature>
<name>A0A9W7G6T3_9STRA</name>
<comment type="caution">
    <text evidence="3">The sequence shown here is derived from an EMBL/GenBank/DDBJ whole genome shotgun (WGS) entry which is preliminary data.</text>
</comment>
<dbReference type="Proteomes" id="UP001165065">
    <property type="component" value="Unassembled WGS sequence"/>
</dbReference>
<feature type="compositionally biased region" description="Basic and acidic residues" evidence="2">
    <location>
        <begin position="506"/>
        <end position="523"/>
    </location>
</feature>
<feature type="region of interest" description="Disordered" evidence="2">
    <location>
        <begin position="541"/>
        <end position="645"/>
    </location>
</feature>
<protein>
    <submittedName>
        <fullName evidence="3">Uncharacterized protein</fullName>
    </submittedName>
</protein>
<feature type="compositionally biased region" description="Low complexity" evidence="2">
    <location>
        <begin position="437"/>
        <end position="448"/>
    </location>
</feature>
<feature type="coiled-coil region" evidence="1">
    <location>
        <begin position="180"/>
        <end position="345"/>
    </location>
</feature>
<reference evidence="4" key="1">
    <citation type="journal article" date="2023" name="Commun. Biol.">
        <title>Genome analysis of Parmales, the sister group of diatoms, reveals the evolutionary specialization of diatoms from phago-mixotrophs to photoautotrophs.</title>
        <authorList>
            <person name="Ban H."/>
            <person name="Sato S."/>
            <person name="Yoshikawa S."/>
            <person name="Yamada K."/>
            <person name="Nakamura Y."/>
            <person name="Ichinomiya M."/>
            <person name="Sato N."/>
            <person name="Blanc-Mathieu R."/>
            <person name="Endo H."/>
            <person name="Kuwata A."/>
            <person name="Ogata H."/>
        </authorList>
    </citation>
    <scope>NUCLEOTIDE SEQUENCE [LARGE SCALE GENOMIC DNA]</scope>
</reference>
<feature type="region of interest" description="Disordered" evidence="2">
    <location>
        <begin position="392"/>
        <end position="475"/>
    </location>
</feature>
<dbReference type="EMBL" id="BRYA01000059">
    <property type="protein sequence ID" value="GMI35742.1"/>
    <property type="molecule type" value="Genomic_DNA"/>
</dbReference>
<gene>
    <name evidence="3" type="ORF">TrCOL_g9209</name>
</gene>
<organism evidence="3 4">
    <name type="scientific">Triparma columacea</name>
    <dbReference type="NCBI Taxonomy" id="722753"/>
    <lineage>
        <taxon>Eukaryota</taxon>
        <taxon>Sar</taxon>
        <taxon>Stramenopiles</taxon>
        <taxon>Ochrophyta</taxon>
        <taxon>Bolidophyceae</taxon>
        <taxon>Parmales</taxon>
        <taxon>Triparmaceae</taxon>
        <taxon>Triparma</taxon>
    </lineage>
</organism>
<evidence type="ECO:0000313" key="3">
    <source>
        <dbReference type="EMBL" id="GMI35742.1"/>
    </source>
</evidence>
<sequence>MPEAEEEDDVITKQIIDEYNRMSGYSSTIDQATQALGSRFEDTHASISVAAKVTSTNMVEELKTRFGKHITDFSKYLEIHKLGPNQRTEVKRRQEEVRDYLADSILAASDEINCKTDETIKTMIDDSKKLFDDALEKHAGETKKHIRWVVQQFEKRLAQSRQAHRLEIRDTIALDKALNKEEMREAMKNHAADVEKVKEQFKESIKTMNKGKMDALRAKAQMETVNKKLQDRIQGLKESMNQLKINNEGTLAEMRKMQADKEEWQLNQQFTDDTISGLQEEVEQLKHKLKVKNKEIKRLEMFAGQSSNQAEAAIEEKKRQAKEKEEGMLNRIRDLEETVRALNGKECEKCGAAVAAIEPQNFSFSPARDGAGDEGEGGSRVKRFSLLEQVIDKKDEVGGLKPHETVSRRPSEVAKNKGGEEEKKESDNETQTQTRTSPVSGSSPKSPGYQQDTRRNTVIDIYNRRDMSGKVANAAAAKQEFEKRRAELQEEQKLLEKKHAFQLQQRELEKASEKQKEGMEEEMRKYQEMVEALKQKQANILKQESEMLESIEKAKKEEEEEEAKGGETEEARAEDGEVKAEETSAQEKRSPIRLTPSGDAPRQPSSPDSAFSTTSSEATLEIEKIEERELAEMDDYSESTWNDIPIDNYDEVDRRLDKFGGHYSENNELYDDSEAMTVKITRTMSGNDLDWSTKQVGGFTWVDDERNDDDEKNTEELDKIDASIPIDDSPTPQATTPKAIEKIEMVVREKDSTPIRGNMHARPKQKAVASNSEQYGIMGLDGGVHPIVPGWVNQGQPKENMSQYLSVVQDLEASLREVREENKFERQKTRAEIQQLKLVMKEKDLLLTEVVKRLKKTKREKVLIKERLDKMQDAWDNDIHFRGFDVEGLGAGRVPEGPRSQPVSRQRSRVERRDGLGRDDGDGLRPRTAGALGINRELYLRRNLKSSDGVKGIRRVMKGLIKG</sequence>
<feature type="compositionally biased region" description="Basic and acidic residues" evidence="2">
    <location>
        <begin position="621"/>
        <end position="631"/>
    </location>
</feature>
<feature type="region of interest" description="Disordered" evidence="2">
    <location>
        <begin position="890"/>
        <end position="928"/>
    </location>
</feature>